<organism evidence="1 2">
    <name type="scientific">Rotaria magnacalcarata</name>
    <dbReference type="NCBI Taxonomy" id="392030"/>
    <lineage>
        <taxon>Eukaryota</taxon>
        <taxon>Metazoa</taxon>
        <taxon>Spiralia</taxon>
        <taxon>Gnathifera</taxon>
        <taxon>Rotifera</taxon>
        <taxon>Eurotatoria</taxon>
        <taxon>Bdelloidea</taxon>
        <taxon>Philodinida</taxon>
        <taxon>Philodinidae</taxon>
        <taxon>Rotaria</taxon>
    </lineage>
</organism>
<accession>A0A8S2NVA3</accession>
<dbReference type="EMBL" id="CAJOBJ010005054">
    <property type="protein sequence ID" value="CAF4019727.1"/>
    <property type="molecule type" value="Genomic_DNA"/>
</dbReference>
<dbReference type="AlphaFoldDB" id="A0A8S2NVA3"/>
<evidence type="ECO:0000313" key="2">
    <source>
        <dbReference type="Proteomes" id="UP000681720"/>
    </source>
</evidence>
<name>A0A8S2NVA3_9BILA</name>
<reference evidence="1" key="1">
    <citation type="submission" date="2021-02" db="EMBL/GenBank/DDBJ databases">
        <authorList>
            <person name="Nowell W R."/>
        </authorList>
    </citation>
    <scope>NUCLEOTIDE SEQUENCE</scope>
</reference>
<evidence type="ECO:0000313" key="1">
    <source>
        <dbReference type="EMBL" id="CAF4019727.1"/>
    </source>
</evidence>
<proteinExistence type="predicted"/>
<dbReference type="Proteomes" id="UP000681720">
    <property type="component" value="Unassembled WGS sequence"/>
</dbReference>
<comment type="caution">
    <text evidence="1">The sequence shown here is derived from an EMBL/GenBank/DDBJ whole genome shotgun (WGS) entry which is preliminary data.</text>
</comment>
<gene>
    <name evidence="1" type="ORF">GIL414_LOCUS12793</name>
</gene>
<protein>
    <submittedName>
        <fullName evidence="1">Uncharacterized protein</fullName>
    </submittedName>
</protein>
<sequence>MICKANSCENINTNFQLEVTNRKFHEFNNELYRLSSSVSQVNGAYQPLIPVLWDMMRISAGEQPKQNEEQLKNSFSFDIIPTPVDVSQSSNCSTDFIPNEVADFLMNTSTENIPSASNNITRVNSLLFTMPTGETQQRKEILMHLLHDYFQSKTYAEAATQTLTFDSNSTFDPMLDDV</sequence>